<gene>
    <name evidence="2" type="ORF">ANCCAN_25656</name>
</gene>
<organism evidence="2 3">
    <name type="scientific">Ancylostoma caninum</name>
    <name type="common">Dog hookworm</name>
    <dbReference type="NCBI Taxonomy" id="29170"/>
    <lineage>
        <taxon>Eukaryota</taxon>
        <taxon>Metazoa</taxon>
        <taxon>Ecdysozoa</taxon>
        <taxon>Nematoda</taxon>
        <taxon>Chromadorea</taxon>
        <taxon>Rhabditida</taxon>
        <taxon>Rhabditina</taxon>
        <taxon>Rhabditomorpha</taxon>
        <taxon>Strongyloidea</taxon>
        <taxon>Ancylostomatidae</taxon>
        <taxon>Ancylostomatinae</taxon>
        <taxon>Ancylostoma</taxon>
    </lineage>
</organism>
<feature type="region of interest" description="Disordered" evidence="1">
    <location>
        <begin position="326"/>
        <end position="358"/>
    </location>
</feature>
<protein>
    <submittedName>
        <fullName evidence="2">Uncharacterized protein</fullName>
    </submittedName>
</protein>
<accession>A0A368FAF8</accession>
<evidence type="ECO:0000313" key="3">
    <source>
        <dbReference type="Proteomes" id="UP000252519"/>
    </source>
</evidence>
<keyword evidence="3" id="KW-1185">Reference proteome</keyword>
<proteinExistence type="predicted"/>
<reference evidence="2 3" key="1">
    <citation type="submission" date="2014-10" db="EMBL/GenBank/DDBJ databases">
        <title>Draft genome of the hookworm Ancylostoma caninum.</title>
        <authorList>
            <person name="Mitreva M."/>
        </authorList>
    </citation>
    <scope>NUCLEOTIDE SEQUENCE [LARGE SCALE GENOMIC DNA]</scope>
    <source>
        <strain evidence="2 3">Baltimore</strain>
    </source>
</reference>
<dbReference type="STRING" id="29170.A0A368FAF8"/>
<evidence type="ECO:0000256" key="1">
    <source>
        <dbReference type="SAM" id="MobiDB-lite"/>
    </source>
</evidence>
<dbReference type="AlphaFoldDB" id="A0A368FAF8"/>
<evidence type="ECO:0000313" key="2">
    <source>
        <dbReference type="EMBL" id="RCN28598.1"/>
    </source>
</evidence>
<feature type="compositionally biased region" description="Basic and acidic residues" evidence="1">
    <location>
        <begin position="342"/>
        <end position="354"/>
    </location>
</feature>
<sequence>MHALLQKGNFGFDSPFCFKGVGFSGVDISLFSGEQELIPVDGPRTVCCDLLCRCPKRCPFDEKWDEALNGDLETVKARFRDDPSRKNSPPPKNDSSSSAKTFSGLKSGFLNKKRQTPAEQKRSTKPHTAPASSEGISRSELSGIRKGFLLRGRSKEPPNADVISLDSTKPSAQPISTTVDVRPNITKSSVSQSEIPEEPRKFRKLRSRVKPPISLVAEPALEVERPPIQLPEPEVIAPIKCSCCQSNIKPKEEVYYEVECVEDCKLFIHKHCLHNGMTSQNIKKKKELKDARCFTDGCSALLHTIHEWNMDNSRELYIKCCDKHQPKGDAVSKKHKHKDKRCKGTEKTREKGDFETLLNSKRGSNMSLNLQVSS</sequence>
<name>A0A368FAF8_ANCCA</name>
<comment type="caution">
    <text evidence="2">The sequence shown here is derived from an EMBL/GenBank/DDBJ whole genome shotgun (WGS) entry which is preliminary data.</text>
</comment>
<dbReference type="Proteomes" id="UP000252519">
    <property type="component" value="Unassembled WGS sequence"/>
</dbReference>
<feature type="compositionally biased region" description="Polar residues" evidence="1">
    <location>
        <begin position="165"/>
        <end position="176"/>
    </location>
</feature>
<dbReference type="EMBL" id="JOJR01002466">
    <property type="protein sequence ID" value="RCN28598.1"/>
    <property type="molecule type" value="Genomic_DNA"/>
</dbReference>
<feature type="compositionally biased region" description="Polar residues" evidence="1">
    <location>
        <begin position="130"/>
        <end position="140"/>
    </location>
</feature>
<feature type="compositionally biased region" description="Basic and acidic residues" evidence="1">
    <location>
        <begin position="75"/>
        <end position="85"/>
    </location>
</feature>
<feature type="region of interest" description="Disordered" evidence="1">
    <location>
        <begin position="75"/>
        <end position="176"/>
    </location>
</feature>
<dbReference type="OrthoDB" id="10688976at2759"/>